<keyword evidence="4 6" id="KW-0862">Zinc</keyword>
<dbReference type="Gene3D" id="1.10.1370.20">
    <property type="entry name" value="Oligoendopeptidase f, C-terminal domain"/>
    <property type="match status" value="1"/>
</dbReference>
<comment type="function">
    <text evidence="6">Has oligopeptidase activity and degrades a variety of small bioactive peptides.</text>
</comment>
<dbReference type="EC" id="3.4.24.-" evidence="6"/>
<dbReference type="AlphaFoldDB" id="A0A7X6DIR9"/>
<evidence type="ECO:0000259" key="7">
    <source>
        <dbReference type="Pfam" id="PF01432"/>
    </source>
</evidence>
<evidence type="ECO:0000259" key="8">
    <source>
        <dbReference type="Pfam" id="PF08439"/>
    </source>
</evidence>
<keyword evidence="10" id="KW-1185">Reference proteome</keyword>
<keyword evidence="3 6" id="KW-0378">Hydrolase</keyword>
<evidence type="ECO:0000313" key="10">
    <source>
        <dbReference type="Proteomes" id="UP000521868"/>
    </source>
</evidence>
<gene>
    <name evidence="9" type="primary">pepF</name>
    <name evidence="9" type="ORF">RAMLITH_18880</name>
</gene>
<dbReference type="Proteomes" id="UP000521868">
    <property type="component" value="Unassembled WGS sequence"/>
</dbReference>
<evidence type="ECO:0000256" key="5">
    <source>
        <dbReference type="ARBA" id="ARBA00023049"/>
    </source>
</evidence>
<comment type="similarity">
    <text evidence="6">Belongs to the peptidase M3B family.</text>
</comment>
<dbReference type="Pfam" id="PF01432">
    <property type="entry name" value="Peptidase_M3"/>
    <property type="match status" value="1"/>
</dbReference>
<evidence type="ECO:0000256" key="6">
    <source>
        <dbReference type="RuleBase" id="RU368091"/>
    </source>
</evidence>
<dbReference type="InterPro" id="IPR004438">
    <property type="entry name" value="Peptidase_M3B"/>
</dbReference>
<dbReference type="GO" id="GO:0004222">
    <property type="term" value="F:metalloendopeptidase activity"/>
    <property type="evidence" value="ECO:0007669"/>
    <property type="project" value="UniProtKB-UniRule"/>
</dbReference>
<organism evidence="9 10">
    <name type="scientific">Ramlibacter lithotrophicus</name>
    <dbReference type="NCBI Taxonomy" id="2606681"/>
    <lineage>
        <taxon>Bacteria</taxon>
        <taxon>Pseudomonadati</taxon>
        <taxon>Pseudomonadota</taxon>
        <taxon>Betaproteobacteria</taxon>
        <taxon>Burkholderiales</taxon>
        <taxon>Comamonadaceae</taxon>
        <taxon>Ramlibacter</taxon>
    </lineage>
</organism>
<accession>A0A7X6DIR9</accession>
<evidence type="ECO:0000256" key="1">
    <source>
        <dbReference type="ARBA" id="ARBA00022670"/>
    </source>
</evidence>
<evidence type="ECO:0000256" key="4">
    <source>
        <dbReference type="ARBA" id="ARBA00022833"/>
    </source>
</evidence>
<evidence type="ECO:0000256" key="3">
    <source>
        <dbReference type="ARBA" id="ARBA00022801"/>
    </source>
</evidence>
<feature type="domain" description="Peptidase M3A/M3B catalytic" evidence="7">
    <location>
        <begin position="208"/>
        <end position="584"/>
    </location>
</feature>
<reference evidence="9 10" key="1">
    <citation type="journal article" date="2020" name="Nature">
        <title>Bacterial chemolithoautotrophy via manganese oxidation.</title>
        <authorList>
            <person name="Yu H."/>
            <person name="Leadbetter J.R."/>
        </authorList>
    </citation>
    <scope>NUCLEOTIDE SEQUENCE [LARGE SCALE GENOMIC DNA]</scope>
    <source>
        <strain evidence="9 10">RBP-1</strain>
    </source>
</reference>
<dbReference type="EMBL" id="VTOX01000008">
    <property type="protein sequence ID" value="NKE67890.1"/>
    <property type="molecule type" value="Genomic_DNA"/>
</dbReference>
<keyword evidence="1 6" id="KW-0645">Protease</keyword>
<keyword evidence="5 6" id="KW-0482">Metalloprotease</keyword>
<dbReference type="GO" id="GO:0046872">
    <property type="term" value="F:metal ion binding"/>
    <property type="evidence" value="ECO:0007669"/>
    <property type="project" value="UniProtKB-UniRule"/>
</dbReference>
<feature type="domain" description="Oligopeptidase F N-terminal" evidence="8">
    <location>
        <begin position="114"/>
        <end position="183"/>
    </location>
</feature>
<dbReference type="InterPro" id="IPR001567">
    <property type="entry name" value="Pept_M3A_M3B_dom"/>
</dbReference>
<comment type="caution">
    <text evidence="9">The sequence shown here is derived from an EMBL/GenBank/DDBJ whole genome shotgun (WGS) entry which is preliminary data.</text>
</comment>
<dbReference type="RefSeq" id="WP_168109024.1">
    <property type="nucleotide sequence ID" value="NZ_VTOX01000008.1"/>
</dbReference>
<dbReference type="InterPro" id="IPR034009">
    <property type="entry name" value="M3B_PepF_4"/>
</dbReference>
<name>A0A7X6DIR9_9BURK</name>
<proteinExistence type="inferred from homology"/>
<keyword evidence="2 6" id="KW-0479">Metal-binding</keyword>
<dbReference type="SUPFAM" id="SSF55486">
    <property type="entry name" value="Metalloproteases ('zincins'), catalytic domain"/>
    <property type="match status" value="1"/>
</dbReference>
<dbReference type="NCBIfam" id="TIGR00181">
    <property type="entry name" value="pepF"/>
    <property type="match status" value="1"/>
</dbReference>
<evidence type="ECO:0000313" key="9">
    <source>
        <dbReference type="EMBL" id="NKE67890.1"/>
    </source>
</evidence>
<dbReference type="CDD" id="cd09609">
    <property type="entry name" value="M3B_PepF"/>
    <property type="match status" value="1"/>
</dbReference>
<sequence>MDKPLARAQVAPDQTWNLDELFASRDAWFAELADIEGTLETVTVHQGRLAEGPDRLLACLDARDSLMARMQRAGIFAGLRHAEDGGDPARQSDLAHANGVSARVEAALKFVDTEILALPDGAVQRWLAQQPALAVHRTDLEDLASLKPHMLSSETERVLASLGEVLEAPSLIFQRGKTSDMRFAPFIAEGREHPNSFNLYEWTYEPAASAEVRRAAWASFCKGLEPYQNTFAATFATEVAKNIVLARARGYRSAEHFLLHQHKVPFELYTNILDTIQAELAPHMRRYARLRRRVLGLDRLLYCDVKAPLDPAYAPRVTFERAGELILEAVAPMGPEYVEIVRTAFQRRWIDRAGNAGKASGAFCASPYGSHPFILVTWTDSMRDAFVLAHELGHAGHFLTAQRHQRYVNTRPAMPFVEAPSIMNEVLLARRILADEADPRMRRWVLMQVLGTYHHNFVTHLLEAELQRQVYARAEAGHGVTAALLNQRKAAILEAFWGDAVAIDAGAAMTWMRQPHYYFGLYPYTYSVGLVAATALAEKARAEGDGVFADWLGVLRAGGTLEPLALMRQVGIDLASPRPVRDAVASVGRMIDELEGSF</sequence>
<dbReference type="GO" id="GO:0006508">
    <property type="term" value="P:proteolysis"/>
    <property type="evidence" value="ECO:0007669"/>
    <property type="project" value="UniProtKB-KW"/>
</dbReference>
<dbReference type="InterPro" id="IPR013647">
    <property type="entry name" value="OligopepF_N_dom"/>
</dbReference>
<protein>
    <recommendedName>
        <fullName evidence="6">Oligopeptidase F</fullName>
        <ecNumber evidence="6">3.4.24.-</ecNumber>
    </recommendedName>
</protein>
<dbReference type="Pfam" id="PF08439">
    <property type="entry name" value="Peptidase_M3_N"/>
    <property type="match status" value="1"/>
</dbReference>
<dbReference type="Gene3D" id="1.20.140.70">
    <property type="entry name" value="Oligopeptidase f, N-terminal domain"/>
    <property type="match status" value="1"/>
</dbReference>
<evidence type="ECO:0000256" key="2">
    <source>
        <dbReference type="ARBA" id="ARBA00022723"/>
    </source>
</evidence>
<dbReference type="InterPro" id="IPR042088">
    <property type="entry name" value="OligoPept_F_C"/>
</dbReference>
<comment type="cofactor">
    <cofactor evidence="6">
        <name>Zn(2+)</name>
        <dbReference type="ChEBI" id="CHEBI:29105"/>
    </cofactor>
    <text evidence="6">Binds 1 zinc ion.</text>
</comment>